<dbReference type="GO" id="GO:0032981">
    <property type="term" value="P:mitochondrial respiratory chain complex I assembly"/>
    <property type="evidence" value="ECO:0007669"/>
    <property type="project" value="TreeGrafter"/>
</dbReference>
<keyword evidence="3" id="KW-0004">4Fe-4S</keyword>
<evidence type="ECO:0000256" key="1">
    <source>
        <dbReference type="ARBA" id="ARBA00009173"/>
    </source>
</evidence>
<dbReference type="InterPro" id="IPR006138">
    <property type="entry name" value="NADH_UQ_OxRdtase_20Kd_su"/>
</dbReference>
<dbReference type="NCBIfam" id="NF005012">
    <property type="entry name" value="PRK06411.1"/>
    <property type="match status" value="1"/>
</dbReference>
<dbReference type="GO" id="GO:0015990">
    <property type="term" value="P:electron transport coupled proton transport"/>
    <property type="evidence" value="ECO:0007669"/>
    <property type="project" value="TreeGrafter"/>
</dbReference>
<dbReference type="InterPro" id="IPR006137">
    <property type="entry name" value="NADH_UbQ_OxRdtase-like_20kDa"/>
</dbReference>
<evidence type="ECO:0000313" key="6">
    <source>
        <dbReference type="EMBL" id="KAG6957870.1"/>
    </source>
</evidence>
<dbReference type="GO" id="GO:0005739">
    <property type="term" value="C:mitochondrion"/>
    <property type="evidence" value="ECO:0007669"/>
    <property type="project" value="GOC"/>
</dbReference>
<keyword evidence="2 3" id="KW-0520">NAD</keyword>
<dbReference type="GO" id="GO:0008137">
    <property type="term" value="F:NADH dehydrogenase (ubiquinone) activity"/>
    <property type="evidence" value="ECO:0007669"/>
    <property type="project" value="InterPro"/>
</dbReference>
<feature type="domain" description="NADH:ubiquinone oxidoreductase-like 20kDa subunit" evidence="5">
    <location>
        <begin position="537"/>
        <end position="646"/>
    </location>
</feature>
<proteinExistence type="inferred from homology"/>
<dbReference type="FunFam" id="3.40.50.12280:FF:000001">
    <property type="entry name" value="NADH-quinone oxidoreductase subunit B 2"/>
    <property type="match status" value="1"/>
</dbReference>
<reference evidence="6" key="1">
    <citation type="submission" date="2021-01" db="EMBL/GenBank/DDBJ databases">
        <title>Phytophthora aleatoria, a newly-described species from Pinus radiata is distinct from Phytophthora cactorum isolates based on comparative genomics.</title>
        <authorList>
            <person name="Mcdougal R."/>
            <person name="Panda P."/>
            <person name="Williams N."/>
            <person name="Studholme D.J."/>
        </authorList>
    </citation>
    <scope>NUCLEOTIDE SEQUENCE</scope>
    <source>
        <strain evidence="6">NZFS 3830</strain>
    </source>
</reference>
<dbReference type="OrthoDB" id="268400at2759"/>
<feature type="domain" description="UspA" evidence="4">
    <location>
        <begin position="117"/>
        <end position="225"/>
    </location>
</feature>
<keyword evidence="3" id="KW-0479">Metal-binding</keyword>
<dbReference type="PROSITE" id="PS01150">
    <property type="entry name" value="COMPLEX1_20K"/>
    <property type="match status" value="1"/>
</dbReference>
<evidence type="ECO:0000313" key="7">
    <source>
        <dbReference type="Proteomes" id="UP000688947"/>
    </source>
</evidence>
<dbReference type="Proteomes" id="UP000688947">
    <property type="component" value="Unassembled WGS sequence"/>
</dbReference>
<dbReference type="VEuPathDB" id="FungiDB:PC110_g4975"/>
<accession>A0A8T1UBE4</accession>
<organism evidence="6 7">
    <name type="scientific">Phytophthora cactorum</name>
    <dbReference type="NCBI Taxonomy" id="29920"/>
    <lineage>
        <taxon>Eukaryota</taxon>
        <taxon>Sar</taxon>
        <taxon>Stramenopiles</taxon>
        <taxon>Oomycota</taxon>
        <taxon>Peronosporomycetes</taxon>
        <taxon>Peronosporales</taxon>
        <taxon>Peronosporaceae</taxon>
        <taxon>Phytophthora</taxon>
    </lineage>
</organism>
<dbReference type="CDD" id="cd00293">
    <property type="entry name" value="USP-like"/>
    <property type="match status" value="1"/>
</dbReference>
<keyword evidence="3" id="KW-0408">Iron</keyword>
<sequence length="662" mass="73127">MLALKKLPPALRLCIQITQLILSIKEPELTDESFRGHLLDRPDEILAQCKALAPEDISEWAHEQLCYLMDDADYDPALAARESESGLFLDLHATLMELRSGMEQEHLNNKCLSPTAKFMVGVDGSRQSFLAFDLTTRLRRQGQLIIVNVGEELTASRQLPQISGEFITKEYKAHCVRLQLPTNRVTIICEESKTKGSVAQQLLLIAERERADFLVLGAHGKGGPAVDQVHHVPWEVLRCVTSIPTIIVPPAPVNSVTSKQYVFVVAVDKSAAAERCINATMKLMRPVDILRIVHFYEKPIAGKYDAEPFERYRDIIAGAQIDGLVDIQFIGRTSTIAESLQDYLSTHAAAYLVLGRNGEGTEKKTQRGDPEAEEGVIDEESNHIGRLASAMLLSPRCTLCLCPLSSSWTFLCPEFTCKIHSPLIIACLHNRLPEGFWWLRPPHGRLELIDTAHSKPSMLTLARRSGALARTSAVRCASAVPATSSSSAPAESGNIQELLAGNATARNGVEYVVSRVDDLVNWGRKSSLWPITFGLACCAVEMMHSAGSRYDFERMGMVFRASPRQTDVMIVAGTLTNKMAPALRRVYDQMPEPRYVVSMGSCANGGGYYHYSYAVVRGVDRVLPVDIYVPGCPPTAEALLFGLMQLQKKVKGNKSLLLKLRK</sequence>
<keyword evidence="3" id="KW-0411">Iron-sulfur</keyword>
<comment type="caution">
    <text evidence="6">The sequence shown here is derived from an EMBL/GenBank/DDBJ whole genome shotgun (WGS) entry which is preliminary data.</text>
</comment>
<dbReference type="AlphaFoldDB" id="A0A8T1UBE4"/>
<comment type="similarity">
    <text evidence="1 3">Belongs to the complex I 20 kDa subunit family.</text>
</comment>
<dbReference type="EMBL" id="JAENGZ010000519">
    <property type="protein sequence ID" value="KAG6957870.1"/>
    <property type="molecule type" value="Genomic_DNA"/>
</dbReference>
<dbReference type="GO" id="GO:0009060">
    <property type="term" value="P:aerobic respiration"/>
    <property type="evidence" value="ECO:0007669"/>
    <property type="project" value="TreeGrafter"/>
</dbReference>
<evidence type="ECO:0000259" key="4">
    <source>
        <dbReference type="Pfam" id="PF00582"/>
    </source>
</evidence>
<evidence type="ECO:0000256" key="2">
    <source>
        <dbReference type="ARBA" id="ARBA00023027"/>
    </source>
</evidence>
<dbReference type="GO" id="GO:0048038">
    <property type="term" value="F:quinone binding"/>
    <property type="evidence" value="ECO:0007669"/>
    <property type="project" value="InterPro"/>
</dbReference>
<name>A0A8T1UBE4_9STRA</name>
<dbReference type="PANTHER" id="PTHR11995">
    <property type="entry name" value="NADH DEHYDROGENASE"/>
    <property type="match status" value="1"/>
</dbReference>
<evidence type="ECO:0008006" key="8">
    <source>
        <dbReference type="Google" id="ProtNLM"/>
    </source>
</evidence>
<dbReference type="Pfam" id="PF00582">
    <property type="entry name" value="Usp"/>
    <property type="match status" value="1"/>
</dbReference>
<dbReference type="InterPro" id="IPR006016">
    <property type="entry name" value="UspA"/>
</dbReference>
<dbReference type="PANTHER" id="PTHR11995:SF14">
    <property type="entry name" value="NADH DEHYDROGENASE [UBIQUINONE] IRON-SULFUR PROTEIN 7, MITOCHONDRIAL"/>
    <property type="match status" value="1"/>
</dbReference>
<protein>
    <recommendedName>
        <fullName evidence="8">NADH:ubiquinone oxidoreductase-like 20kDa subunit domain-containing protein</fullName>
    </recommendedName>
</protein>
<dbReference type="GO" id="GO:0045271">
    <property type="term" value="C:respiratory chain complex I"/>
    <property type="evidence" value="ECO:0007669"/>
    <property type="project" value="TreeGrafter"/>
</dbReference>
<evidence type="ECO:0000259" key="5">
    <source>
        <dbReference type="Pfam" id="PF01058"/>
    </source>
</evidence>
<dbReference type="GO" id="GO:0046872">
    <property type="term" value="F:metal ion binding"/>
    <property type="evidence" value="ECO:0007669"/>
    <property type="project" value="UniProtKB-KW"/>
</dbReference>
<dbReference type="NCBIfam" id="TIGR01957">
    <property type="entry name" value="nuoB_fam"/>
    <property type="match status" value="1"/>
</dbReference>
<gene>
    <name evidence="6" type="ORF">JG687_00009724</name>
</gene>
<dbReference type="HAMAP" id="MF_01356">
    <property type="entry name" value="NDH1_NuoB"/>
    <property type="match status" value="1"/>
</dbReference>
<dbReference type="Pfam" id="PF01058">
    <property type="entry name" value="Oxidored_q6"/>
    <property type="match status" value="1"/>
</dbReference>
<evidence type="ECO:0000256" key="3">
    <source>
        <dbReference type="RuleBase" id="RU004464"/>
    </source>
</evidence>
<dbReference type="GO" id="GO:0051539">
    <property type="term" value="F:4 iron, 4 sulfur cluster binding"/>
    <property type="evidence" value="ECO:0007669"/>
    <property type="project" value="UniProtKB-KW"/>
</dbReference>